<reference evidence="3 4" key="1">
    <citation type="submission" date="2016-10" db="EMBL/GenBank/DDBJ databases">
        <authorList>
            <person name="Varghese N."/>
            <person name="Submissions S."/>
        </authorList>
    </citation>
    <scope>NUCLEOTIDE SEQUENCE [LARGE SCALE GENOMIC DNA]</scope>
    <source>
        <strain evidence="3 4">BS3111</strain>
    </source>
</reference>
<evidence type="ECO:0000313" key="4">
    <source>
        <dbReference type="Proteomes" id="UP000183126"/>
    </source>
</evidence>
<dbReference type="NCBIfam" id="TIGR02159">
    <property type="entry name" value="PA_CoA_Oxy4"/>
    <property type="match status" value="1"/>
</dbReference>
<evidence type="ECO:0000259" key="2">
    <source>
        <dbReference type="Pfam" id="PF23451"/>
    </source>
</evidence>
<dbReference type="InterPro" id="IPR002744">
    <property type="entry name" value="MIP18-like"/>
</dbReference>
<dbReference type="InterPro" id="IPR056572">
    <property type="entry name" value="Zn_ribbon_PaaD"/>
</dbReference>
<dbReference type="Gene3D" id="3.30.300.130">
    <property type="entry name" value="Fe-S cluster assembly (FSCA)"/>
    <property type="match status" value="1"/>
</dbReference>
<evidence type="ECO:0000313" key="3">
    <source>
        <dbReference type="EMBL" id="SDS31618.1"/>
    </source>
</evidence>
<name>A0ABY0U9Z7_9PSED</name>
<dbReference type="InterPro" id="IPR011883">
    <property type="entry name" value="PaaD-like"/>
</dbReference>
<protein>
    <submittedName>
        <fullName evidence="3">Ring-1,2-phenylacetyl-CoA epoxidase subunit PaaD</fullName>
    </submittedName>
</protein>
<dbReference type="RefSeq" id="WP_057006958.1">
    <property type="nucleotide sequence ID" value="NZ_JYLK01000002.1"/>
</dbReference>
<accession>A0ABY0U9Z7</accession>
<dbReference type="InterPro" id="IPR034904">
    <property type="entry name" value="FSCA_dom_sf"/>
</dbReference>
<feature type="domain" description="MIP18 family-like" evidence="1">
    <location>
        <begin position="17"/>
        <end position="75"/>
    </location>
</feature>
<feature type="domain" description="PaaD zinc beta ribbon" evidence="2">
    <location>
        <begin position="132"/>
        <end position="174"/>
    </location>
</feature>
<dbReference type="Pfam" id="PF01883">
    <property type="entry name" value="FeS_assembly_P"/>
    <property type="match status" value="1"/>
</dbReference>
<dbReference type="EMBL" id="LT629760">
    <property type="protein sequence ID" value="SDS31618.1"/>
    <property type="molecule type" value="Genomic_DNA"/>
</dbReference>
<dbReference type="Proteomes" id="UP000183126">
    <property type="component" value="Chromosome I"/>
</dbReference>
<dbReference type="Pfam" id="PF23451">
    <property type="entry name" value="Zn_ribbon_PaaD"/>
    <property type="match status" value="1"/>
</dbReference>
<dbReference type="InterPro" id="IPR052339">
    <property type="entry name" value="Fe-S_Maturation_MIP18"/>
</dbReference>
<gene>
    <name evidence="3" type="ORF">SAMN04490205_2145</name>
</gene>
<proteinExistence type="predicted"/>
<organism evidence="3 4">
    <name type="scientific">Pseudomonas trivialis</name>
    <dbReference type="NCBI Taxonomy" id="200450"/>
    <lineage>
        <taxon>Bacteria</taxon>
        <taxon>Pseudomonadati</taxon>
        <taxon>Pseudomonadota</taxon>
        <taxon>Gammaproteobacteria</taxon>
        <taxon>Pseudomonadales</taxon>
        <taxon>Pseudomonadaceae</taxon>
        <taxon>Pseudomonas</taxon>
    </lineage>
</organism>
<dbReference type="PANTHER" id="PTHR42831">
    <property type="entry name" value="FE-S PROTEIN MATURATION AUXILIARY FACTOR YITW"/>
    <property type="match status" value="1"/>
</dbReference>
<keyword evidence="4" id="KW-1185">Reference proteome</keyword>
<sequence>MVNPHQDATQEQGTSGIWALLAEIPDPEMPYISIVDLGIVREVRWQPDALNVVLTPTYSGCPARREIEQSVRDALHRNGIQTLCIETRLHPAWTTEWVTALGREKMRAAGIAPPLAVLAEWQTLTFWPSSSDAPRPQCPHCGAAQTRLQNPCSGSRCKALYHCDACRNPFEYFKSF</sequence>
<dbReference type="SUPFAM" id="SSF117916">
    <property type="entry name" value="Fe-S cluster assembly (FSCA) domain-like"/>
    <property type="match status" value="1"/>
</dbReference>
<evidence type="ECO:0000259" key="1">
    <source>
        <dbReference type="Pfam" id="PF01883"/>
    </source>
</evidence>
<dbReference type="PANTHER" id="PTHR42831:SF3">
    <property type="entry name" value="1,2-PHENYLACETYL-COA EPOXIDASE, SUBUNIT D-RELATED"/>
    <property type="match status" value="1"/>
</dbReference>